<dbReference type="OrthoDB" id="220004at2"/>
<dbReference type="GO" id="GO:0030150">
    <property type="term" value="P:protein import into mitochondrial matrix"/>
    <property type="evidence" value="ECO:0007669"/>
    <property type="project" value="TreeGrafter"/>
</dbReference>
<feature type="repeat" description="TPR" evidence="8">
    <location>
        <begin position="680"/>
        <end position="713"/>
    </location>
</feature>
<evidence type="ECO:0000313" key="9">
    <source>
        <dbReference type="EMBL" id="RXH54592.1"/>
    </source>
</evidence>
<dbReference type="Pfam" id="PF13414">
    <property type="entry name" value="TPR_11"/>
    <property type="match status" value="1"/>
</dbReference>
<dbReference type="GO" id="GO:0016020">
    <property type="term" value="C:membrane"/>
    <property type="evidence" value="ECO:0007669"/>
    <property type="project" value="UniProtKB-SubCell"/>
</dbReference>
<protein>
    <submittedName>
        <fullName evidence="9">TPR domain protein</fullName>
    </submittedName>
</protein>
<dbReference type="Pfam" id="PF14559">
    <property type="entry name" value="TPR_19"/>
    <property type="match status" value="1"/>
</dbReference>
<feature type="repeat" description="TPR" evidence="8">
    <location>
        <begin position="714"/>
        <end position="747"/>
    </location>
</feature>
<dbReference type="Pfam" id="PF12895">
    <property type="entry name" value="ANAPC3"/>
    <property type="match status" value="1"/>
</dbReference>
<dbReference type="PANTHER" id="PTHR46208:SF1">
    <property type="entry name" value="MITOCHONDRIAL IMPORT RECEPTOR SUBUNIT TOM70"/>
    <property type="match status" value="1"/>
</dbReference>
<evidence type="ECO:0000256" key="8">
    <source>
        <dbReference type="PROSITE-ProRule" id="PRU00339"/>
    </source>
</evidence>
<dbReference type="PROSITE" id="PS50005">
    <property type="entry name" value="TPR"/>
    <property type="match status" value="6"/>
</dbReference>
<dbReference type="SUPFAM" id="SSF48452">
    <property type="entry name" value="TPR-like"/>
    <property type="match status" value="4"/>
</dbReference>
<sequence length="761" mass="82453">MIRKGEYGRRLASSLSLVLAFAAGCNYDPNVRKQKYLESGMRFENSGKLNEAANQFLNALKVDRNFTDAHYELAKTYLKMGETRAGQSELVIVVDENPNNFEARIQLGRLELGTGSPEQAEDQARVVLAVEPNNPDAFALLSDVSASQGKRAEALEQIEHALSIDPNRSAFHTQLGMLESGDAQGTAVAEQEMHTAMQLDPKDPNAPMMLAAMLEKKGDLKGAEEQDLSAIKIAPKNLNARASLAGVYRRAGDRIAAEQTLRKAVEDLPDNDDAANLLSAYYVQDGLIDHAEIVFEELSASYAKSAAIRLAYARMLISKNDYSRASQIADQVRKIAADDPDYAILNATILVHAGKGSEAFEVLQAAAKKFPENAPLQVALGKVARLGGDVRTAEASFRRAAVLQPGSVEAQEGLAEIANGRGDSALLTQVAETTIALHPSYSDAYVWRGTAEANQNLYEKAEADFQTSIKLNPNNASALTELGQLRLREQHASEGTALLEEALTKDANAKTALQQLVAYVYTKQPAMAMARLQEQVKKAPESSDVRVQLATMQLSRKDFSDASASAQKGMELDPTNREALQVYAQAEFGLGHPDVAIHVWDGWISGHPKDAEATSMAGLLEEASGDQKKAMTWYRRSLELDPEQGLAANNLAYLMVQNGQSVDAALALAQTARRREPNSANTADTLGWVYFHKGTYPLARDLLESALKQSPENASINYHLGMTYLKLGNKADAAMHLKKAVSLAPKTQIAKDAGAALAQMG</sequence>
<dbReference type="InterPro" id="IPR011990">
    <property type="entry name" value="TPR-like_helical_dom_sf"/>
</dbReference>
<organism evidence="9 10">
    <name type="scientific">Granulicella sibirica</name>
    <dbReference type="NCBI Taxonomy" id="2479048"/>
    <lineage>
        <taxon>Bacteria</taxon>
        <taxon>Pseudomonadati</taxon>
        <taxon>Acidobacteriota</taxon>
        <taxon>Terriglobia</taxon>
        <taxon>Terriglobales</taxon>
        <taxon>Acidobacteriaceae</taxon>
        <taxon>Granulicella</taxon>
    </lineage>
</organism>
<evidence type="ECO:0000256" key="5">
    <source>
        <dbReference type="ARBA" id="ARBA00022989"/>
    </source>
</evidence>
<keyword evidence="4 8" id="KW-0802">TPR repeat</keyword>
<name>A0A4Q0SW00_9BACT</name>
<keyword evidence="5" id="KW-1133">Transmembrane helix</keyword>
<dbReference type="Proteomes" id="UP000289437">
    <property type="component" value="Unassembled WGS sequence"/>
</dbReference>
<comment type="subcellular location">
    <subcellularLocation>
        <location evidence="1">Membrane</location>
        <topology evidence="1">Single-pass membrane protein</topology>
    </subcellularLocation>
</comment>
<dbReference type="Pfam" id="PF13432">
    <property type="entry name" value="TPR_16"/>
    <property type="match status" value="4"/>
</dbReference>
<dbReference type="GO" id="GO:0030943">
    <property type="term" value="F:mitochondrion targeting sequence binding"/>
    <property type="evidence" value="ECO:0007669"/>
    <property type="project" value="TreeGrafter"/>
</dbReference>
<evidence type="ECO:0000256" key="1">
    <source>
        <dbReference type="ARBA" id="ARBA00004167"/>
    </source>
</evidence>
<evidence type="ECO:0000313" key="10">
    <source>
        <dbReference type="Proteomes" id="UP000289437"/>
    </source>
</evidence>
<dbReference type="GO" id="GO:0008320">
    <property type="term" value="F:protein transmembrane transporter activity"/>
    <property type="evidence" value="ECO:0007669"/>
    <property type="project" value="TreeGrafter"/>
</dbReference>
<evidence type="ECO:0000256" key="6">
    <source>
        <dbReference type="ARBA" id="ARBA00023136"/>
    </source>
</evidence>
<dbReference type="InterPro" id="IPR019734">
    <property type="entry name" value="TPR_rpt"/>
</dbReference>
<dbReference type="AlphaFoldDB" id="A0A4Q0SW00"/>
<evidence type="ECO:0000256" key="7">
    <source>
        <dbReference type="ARBA" id="ARBA00038030"/>
    </source>
</evidence>
<comment type="similarity">
    <text evidence="7">Belongs to the Tom70 family.</text>
</comment>
<dbReference type="RefSeq" id="WP_128914356.1">
    <property type="nucleotide sequence ID" value="NZ_RDSM01000003.1"/>
</dbReference>
<keyword evidence="2" id="KW-0812">Transmembrane</keyword>
<evidence type="ECO:0000256" key="4">
    <source>
        <dbReference type="ARBA" id="ARBA00022803"/>
    </source>
</evidence>
<proteinExistence type="inferred from homology"/>
<evidence type="ECO:0000256" key="2">
    <source>
        <dbReference type="ARBA" id="ARBA00022692"/>
    </source>
</evidence>
<keyword evidence="6" id="KW-0472">Membrane</keyword>
<keyword evidence="10" id="KW-1185">Reference proteome</keyword>
<dbReference type="PANTHER" id="PTHR46208">
    <property type="entry name" value="MITOCHONDRIAL IMPORT RECEPTOR SUBUNIT TOM70"/>
    <property type="match status" value="1"/>
</dbReference>
<gene>
    <name evidence="9" type="ORF">GRAN_3696</name>
</gene>
<reference evidence="10" key="2">
    <citation type="submission" date="2019-02" db="EMBL/GenBank/DDBJ databases">
        <title>Granulicella sibirica sp. nov., a psychrotolerant acidobacterium isolated from an organic soil layer in forested tundra, West Siberia.</title>
        <authorList>
            <person name="Oshkin I.Y."/>
            <person name="Kulichevskaya I.S."/>
            <person name="Rijpstra W.I.C."/>
            <person name="Sinninghe Damste J.S."/>
            <person name="Rakitin A.L."/>
            <person name="Ravin N.V."/>
            <person name="Dedysh S.N."/>
        </authorList>
    </citation>
    <scope>NUCLEOTIDE SEQUENCE [LARGE SCALE GENOMIC DNA]</scope>
    <source>
        <strain evidence="10">AF10</strain>
    </source>
</reference>
<keyword evidence="3" id="KW-0677">Repeat</keyword>
<accession>A0A4Q0SW00</accession>
<dbReference type="EMBL" id="RDSM01000003">
    <property type="protein sequence ID" value="RXH54592.1"/>
    <property type="molecule type" value="Genomic_DNA"/>
</dbReference>
<reference evidence="9 10" key="1">
    <citation type="submission" date="2018-11" db="EMBL/GenBank/DDBJ databases">
        <authorList>
            <person name="Mardanov A.V."/>
            <person name="Ravin N.V."/>
            <person name="Dedysh S.N."/>
        </authorList>
    </citation>
    <scope>NUCLEOTIDE SEQUENCE [LARGE SCALE GENOMIC DNA]</scope>
    <source>
        <strain evidence="9 10">AF10</strain>
    </source>
</reference>
<feature type="repeat" description="TPR" evidence="8">
    <location>
        <begin position="135"/>
        <end position="168"/>
    </location>
</feature>
<dbReference type="PROSITE" id="PS51257">
    <property type="entry name" value="PROKAR_LIPOPROTEIN"/>
    <property type="match status" value="1"/>
</dbReference>
<dbReference type="SMART" id="SM00028">
    <property type="entry name" value="TPR"/>
    <property type="match status" value="13"/>
</dbReference>
<feature type="repeat" description="TPR" evidence="8">
    <location>
        <begin position="442"/>
        <end position="475"/>
    </location>
</feature>
<feature type="repeat" description="TPR" evidence="8">
    <location>
        <begin position="543"/>
        <end position="576"/>
    </location>
</feature>
<comment type="caution">
    <text evidence="9">The sequence shown here is derived from an EMBL/GenBank/DDBJ whole genome shotgun (WGS) entry which is preliminary data.</text>
</comment>
<evidence type="ECO:0000256" key="3">
    <source>
        <dbReference type="ARBA" id="ARBA00022737"/>
    </source>
</evidence>
<feature type="repeat" description="TPR" evidence="8">
    <location>
        <begin position="611"/>
        <end position="644"/>
    </location>
</feature>
<dbReference type="Gene3D" id="1.25.40.10">
    <property type="entry name" value="Tetratricopeptide repeat domain"/>
    <property type="match status" value="3"/>
</dbReference>